<comment type="function">
    <text evidence="10 13">Part of the Sec protein translocase complex. Interacts with the SecYEG preprotein conducting channel. SecDF uses the proton motive force (PMF) to complete protein translocation after the ATP-dependent function of SecA.</text>
</comment>
<dbReference type="InterPro" id="IPR055344">
    <property type="entry name" value="SecD_SecF_C_bact"/>
</dbReference>
<dbReference type="NCBIfam" id="TIGR00966">
    <property type="entry name" value="transloc_SecF"/>
    <property type="match status" value="1"/>
</dbReference>
<dbReference type="NCBIfam" id="NF009583">
    <property type="entry name" value="PRK13024.1-3"/>
    <property type="match status" value="1"/>
</dbReference>
<dbReference type="AlphaFoldDB" id="A0A1C1YZF0"/>
<evidence type="ECO:0000256" key="10">
    <source>
        <dbReference type="ARBA" id="ARBA00059018"/>
    </source>
</evidence>
<feature type="region of interest" description="Disordered" evidence="15">
    <location>
        <begin position="832"/>
        <end position="853"/>
    </location>
</feature>
<dbReference type="GO" id="GO:0005886">
    <property type="term" value="C:plasma membrane"/>
    <property type="evidence" value="ECO:0007669"/>
    <property type="project" value="UniProtKB-SubCell"/>
</dbReference>
<comment type="similarity">
    <text evidence="12">In the N-terminal section; belongs to the SecD/SecF family. SecD subfamily.</text>
</comment>
<feature type="transmembrane region" description="Helical" evidence="13">
    <location>
        <begin position="667"/>
        <end position="688"/>
    </location>
</feature>
<evidence type="ECO:0000256" key="11">
    <source>
        <dbReference type="ARBA" id="ARBA00060856"/>
    </source>
</evidence>
<reference evidence="17 18" key="1">
    <citation type="submission" date="2015-12" db="EMBL/GenBank/DDBJ databases">
        <authorList>
            <person name="Shamseldin A."/>
            <person name="Moawad H."/>
            <person name="Abd El-Rahim W.M."/>
            <person name="Sadowsky M.J."/>
        </authorList>
    </citation>
    <scope>NUCLEOTIDE SEQUENCE [LARGE SCALE GENOMIC DNA]</scope>
    <source>
        <strain evidence="17 18">JC234</strain>
    </source>
</reference>
<dbReference type="PANTHER" id="PTHR30081:SF1">
    <property type="entry name" value="PROTEIN TRANSLOCASE SUBUNIT SECD"/>
    <property type="match status" value="1"/>
</dbReference>
<keyword evidence="7 13" id="KW-1133">Transmembrane helix</keyword>
<dbReference type="RefSeq" id="WP_066175389.1">
    <property type="nucleotide sequence ID" value="NZ_LQZT01000003.1"/>
</dbReference>
<evidence type="ECO:0000256" key="13">
    <source>
        <dbReference type="HAMAP-Rule" id="MF_01463"/>
    </source>
</evidence>
<dbReference type="InterPro" id="IPR005791">
    <property type="entry name" value="SecD"/>
</dbReference>
<evidence type="ECO:0000256" key="6">
    <source>
        <dbReference type="ARBA" id="ARBA00022927"/>
    </source>
</evidence>
<keyword evidence="8 13" id="KW-0811">Translocation</keyword>
<keyword evidence="5 13" id="KW-0812">Transmembrane</keyword>
<dbReference type="InterPro" id="IPR048631">
    <property type="entry name" value="SecD_1st"/>
</dbReference>
<accession>A0A1C1YZF0</accession>
<dbReference type="GO" id="GO:0065002">
    <property type="term" value="P:intracellular protein transmembrane transport"/>
    <property type="evidence" value="ECO:0007669"/>
    <property type="project" value="UniProtKB-UniRule"/>
</dbReference>
<dbReference type="HAMAP" id="MF_01464_B">
    <property type="entry name" value="SecF_B"/>
    <property type="match status" value="1"/>
</dbReference>
<dbReference type="Pfam" id="PF02355">
    <property type="entry name" value="SecD_SecF_C"/>
    <property type="match status" value="2"/>
</dbReference>
<evidence type="ECO:0000313" key="17">
    <source>
        <dbReference type="EMBL" id="OCW58857.1"/>
    </source>
</evidence>
<evidence type="ECO:0000256" key="4">
    <source>
        <dbReference type="ARBA" id="ARBA00022519"/>
    </source>
</evidence>
<comment type="subunit">
    <text evidence="14">Forms a complex with SecD. Part of the essential Sec protein translocation apparatus which comprises SecA, SecYEG and auxiliary proteins SecDF-YajC and YidC.</text>
</comment>
<evidence type="ECO:0000256" key="7">
    <source>
        <dbReference type="ARBA" id="ARBA00022989"/>
    </source>
</evidence>
<comment type="similarity">
    <text evidence="14">Belongs to the SecD/SecF family. SecF subfamily.</text>
</comment>
<comment type="subunit">
    <text evidence="13">Forms a complex with SecF. Part of the essential Sec protein translocation apparatus which comprises SecA, SecYEG and auxiliary proteins SecDF-YajC and YidC.</text>
</comment>
<dbReference type="Pfam" id="PF07549">
    <property type="entry name" value="Sec_GG"/>
    <property type="match status" value="2"/>
</dbReference>
<dbReference type="OrthoDB" id="9805019at2"/>
<keyword evidence="2 13" id="KW-0813">Transport</keyword>
<dbReference type="InterPro" id="IPR022813">
    <property type="entry name" value="SecD/SecF_arch_bac"/>
</dbReference>
<feature type="transmembrane region" description="Helical" evidence="13">
    <location>
        <begin position="798"/>
        <end position="824"/>
    </location>
</feature>
<organism evidence="17 18">
    <name type="scientific">Hoeflea olei</name>
    <dbReference type="NCBI Taxonomy" id="1480615"/>
    <lineage>
        <taxon>Bacteria</taxon>
        <taxon>Pseudomonadati</taxon>
        <taxon>Pseudomonadota</taxon>
        <taxon>Alphaproteobacteria</taxon>
        <taxon>Hyphomicrobiales</taxon>
        <taxon>Rhizobiaceae</taxon>
        <taxon>Hoeflea</taxon>
    </lineage>
</organism>
<evidence type="ECO:0000256" key="2">
    <source>
        <dbReference type="ARBA" id="ARBA00022448"/>
    </source>
</evidence>
<keyword evidence="9 13" id="KW-0472">Membrane</keyword>
<evidence type="ECO:0000256" key="8">
    <source>
        <dbReference type="ARBA" id="ARBA00023010"/>
    </source>
</evidence>
<comment type="similarity">
    <text evidence="11">In the C-terminal section; belongs to the SecD/SecF family. SecF subfamily.</text>
</comment>
<comment type="caution">
    <text evidence="13">Lacks conserved residue(s) required for the propagation of feature annotation.</text>
</comment>
<name>A0A1C1YZF0_9HYPH</name>
<dbReference type="FunFam" id="1.20.1640.10:FF:000004">
    <property type="entry name" value="Protein translocase subunit SecD"/>
    <property type="match status" value="1"/>
</dbReference>
<feature type="transmembrane region" description="Helical" evidence="13">
    <location>
        <begin position="695"/>
        <end position="718"/>
    </location>
</feature>
<dbReference type="Gene3D" id="3.30.1360.200">
    <property type="match status" value="1"/>
</dbReference>
<comment type="subcellular location">
    <subcellularLocation>
        <location evidence="1 13">Cell membrane</location>
        <topology evidence="1 13">Multi-pass membrane protein</topology>
    </subcellularLocation>
</comment>
<protein>
    <recommendedName>
        <fullName evidence="13 14">Multifunctional fusion protein</fullName>
    </recommendedName>
    <domain>
        <recommendedName>
            <fullName evidence="13">Protein translocase subunit SecD</fullName>
        </recommendedName>
    </domain>
    <domain>
        <recommendedName>
            <fullName evidence="14">Protein-export membrane protein SecF</fullName>
        </recommendedName>
    </domain>
</protein>
<evidence type="ECO:0000256" key="3">
    <source>
        <dbReference type="ARBA" id="ARBA00022475"/>
    </source>
</evidence>
<keyword evidence="3 13" id="KW-1003">Cell membrane</keyword>
<dbReference type="PRINTS" id="PR01755">
    <property type="entry name" value="SECFTRNLCASE"/>
</dbReference>
<dbReference type="SUPFAM" id="SSF82866">
    <property type="entry name" value="Multidrug efflux transporter AcrB transmembrane domain"/>
    <property type="match status" value="2"/>
</dbReference>
<evidence type="ECO:0000256" key="5">
    <source>
        <dbReference type="ARBA" id="ARBA00022692"/>
    </source>
</evidence>
<dbReference type="InterPro" id="IPR022646">
    <property type="entry name" value="SecD/SecF_CS"/>
</dbReference>
<dbReference type="Pfam" id="PF21760">
    <property type="entry name" value="SecD_1st"/>
    <property type="match status" value="1"/>
</dbReference>
<dbReference type="Pfam" id="PF22599">
    <property type="entry name" value="SecDF_P1_head"/>
    <property type="match status" value="1"/>
</dbReference>
<dbReference type="PANTHER" id="PTHR30081">
    <property type="entry name" value="PROTEIN-EXPORT MEMBRANE PROTEIN SEC"/>
    <property type="match status" value="1"/>
</dbReference>
<dbReference type="GO" id="GO:0043952">
    <property type="term" value="P:protein transport by the Sec complex"/>
    <property type="evidence" value="ECO:0007669"/>
    <property type="project" value="UniProtKB-UniRule"/>
</dbReference>
<dbReference type="PROSITE" id="PS50156">
    <property type="entry name" value="SSD"/>
    <property type="match status" value="1"/>
</dbReference>
<dbReference type="Proteomes" id="UP000094795">
    <property type="component" value="Unassembled WGS sequence"/>
</dbReference>
<dbReference type="InterPro" id="IPR022645">
    <property type="entry name" value="SecD/SecF_bac"/>
</dbReference>
<dbReference type="NCBIfam" id="NF011315">
    <property type="entry name" value="PRK14726.1"/>
    <property type="match status" value="1"/>
</dbReference>
<dbReference type="GO" id="GO:0015450">
    <property type="term" value="F:protein-transporting ATPase activity"/>
    <property type="evidence" value="ECO:0007669"/>
    <property type="project" value="InterPro"/>
</dbReference>
<dbReference type="HAMAP" id="MF_01463_B">
    <property type="entry name" value="SecD_B"/>
    <property type="match status" value="1"/>
</dbReference>
<feature type="transmembrane region" description="Helical" evidence="13">
    <location>
        <begin position="552"/>
        <end position="571"/>
    </location>
</feature>
<proteinExistence type="inferred from homology"/>
<dbReference type="InterPro" id="IPR054384">
    <property type="entry name" value="SecDF_P1_head"/>
</dbReference>
<feature type="transmembrane region" description="Helical" evidence="13">
    <location>
        <begin position="774"/>
        <end position="792"/>
    </location>
</feature>
<evidence type="ECO:0000313" key="18">
    <source>
        <dbReference type="Proteomes" id="UP000094795"/>
    </source>
</evidence>
<gene>
    <name evidence="13" type="primary">secD</name>
    <name evidence="14" type="synonym">secF</name>
    <name evidence="17" type="ORF">AWJ14_20985</name>
</gene>
<evidence type="ECO:0000256" key="12">
    <source>
        <dbReference type="ARBA" id="ARBA00061053"/>
    </source>
</evidence>
<dbReference type="InterPro" id="IPR005665">
    <property type="entry name" value="SecF_bac"/>
</dbReference>
<comment type="caution">
    <text evidence="17">The sequence shown here is derived from an EMBL/GenBank/DDBJ whole genome shotgun (WGS) entry which is preliminary data.</text>
</comment>
<dbReference type="NCBIfam" id="TIGR01129">
    <property type="entry name" value="secD"/>
    <property type="match status" value="1"/>
</dbReference>
<feature type="transmembrane region" description="Helical" evidence="13">
    <location>
        <begin position="463"/>
        <end position="488"/>
    </location>
</feature>
<dbReference type="EMBL" id="LQZT01000003">
    <property type="protein sequence ID" value="OCW58857.1"/>
    <property type="molecule type" value="Genomic_DNA"/>
</dbReference>
<dbReference type="GO" id="GO:0006605">
    <property type="term" value="P:protein targeting"/>
    <property type="evidence" value="ECO:0007669"/>
    <property type="project" value="UniProtKB-UniRule"/>
</dbReference>
<dbReference type="FunFam" id="3.30.1360.200:FF:000002">
    <property type="entry name" value="Preprotein translocase subunit SecD"/>
    <property type="match status" value="1"/>
</dbReference>
<evidence type="ECO:0000256" key="14">
    <source>
        <dbReference type="HAMAP-Rule" id="MF_01464"/>
    </source>
</evidence>
<keyword evidence="4" id="KW-0997">Cell inner membrane</keyword>
<dbReference type="InterPro" id="IPR048634">
    <property type="entry name" value="SecD_SecF_C"/>
</dbReference>
<feature type="domain" description="SSD" evidence="16">
    <location>
        <begin position="691"/>
        <end position="823"/>
    </location>
</feature>
<sequence length="853" mass="92346">MLYFSRWKTTLIWLAVLAGVVFAFPNLLSQQQVQNLPEWAPSKKLTLGLDLQGGSYMLLQVDRQDIIKDRLNTTVDDVRRLLRDAGIGYTGLSGTGQMVQVRIRDDARVEEAKEALKELTQPVNSGLFGGGTVAEATIEEPQPGQLRILLTDQGITYRVSSAVAQSIEVVRKRIDELGTTEPVIQRQGADRILVQVPGLSDPERLKNLLNQTAKLTFRMVDTSMPVQEAIEGRPPAGSEVLYSTDDPPVPYLVQRAVLVSGENLVDAQAGYDQRTNEPIVSFRFDSKGGQRFGQATTKNVGLPFAIVLDDQVVSAPVIREPILGGTGQISGNFDVQSANDLAILLRAGALPATLTVRTVGPGLGADSVAAGEIAGMIGAALVLVFMFVAYGMLGFLANLALIANVVMIIAILTLLGATLTLPGIAGIVLTVGMAVDSNVLIYERIREEHRSGRSLIQAIDAGFSKAFSTILDANITTLIAAVILFYLGTGPVRGFAVTLAVGIATTVFTAFTFTRWLVAEWVRRRRPKAMPKGALDAIIRDFTFRFMKIRRFTFLLSAAASLASMALFATINMNYGIDFKGGSMIEVQAKSGDADVGDIRARLSELNLGDIQAQEFGSPREVLIRVQAQGGGENAEQTVITLVRAELESDYDIRRVEVVGPTVSGELAQAGTIAVIASLLAILVYIWFRFEWQFALGSIIATVHDVVLTIGIFVVTGIEFNLSSIAAVLTIVGYSLNDTVVVYDRVRENLRRYKKMPLPALLDLSINQMLPRTILTSLTTLLALLALFVFGGEVIRSFTFAMIFGVVVGTYSSIFIAAPVLILFKLRSDTFRSEKDEETEEETAPGGASKSTA</sequence>
<comment type="similarity">
    <text evidence="13">Belongs to the SecD/SecF family. SecD subfamily.</text>
</comment>
<evidence type="ECO:0000256" key="9">
    <source>
        <dbReference type="ARBA" id="ARBA00023136"/>
    </source>
</evidence>
<dbReference type="InterPro" id="IPR000731">
    <property type="entry name" value="SSD"/>
</dbReference>
<evidence type="ECO:0000259" key="16">
    <source>
        <dbReference type="PROSITE" id="PS50156"/>
    </source>
</evidence>
<feature type="transmembrane region" description="Helical" evidence="13">
    <location>
        <begin position="373"/>
        <end position="392"/>
    </location>
</feature>
<feature type="transmembrane region" description="Helical" evidence="13">
    <location>
        <begin position="724"/>
        <end position="746"/>
    </location>
</feature>
<feature type="transmembrane region" description="Helical" evidence="13">
    <location>
        <begin position="494"/>
        <end position="518"/>
    </location>
</feature>
<dbReference type="FunFam" id="1.20.1640.10:FF:000024">
    <property type="entry name" value="Multifunctional fusion protein"/>
    <property type="match status" value="1"/>
</dbReference>
<dbReference type="Gene3D" id="1.20.1640.10">
    <property type="entry name" value="Multidrug efflux transporter AcrB transmembrane domain"/>
    <property type="match status" value="2"/>
</dbReference>
<evidence type="ECO:0000256" key="15">
    <source>
        <dbReference type="SAM" id="MobiDB-lite"/>
    </source>
</evidence>
<keyword evidence="18" id="KW-1185">Reference proteome</keyword>
<keyword evidence="6 13" id="KW-0653">Protein transport</keyword>
<evidence type="ECO:0000256" key="1">
    <source>
        <dbReference type="ARBA" id="ARBA00004651"/>
    </source>
</evidence>
<dbReference type="Gene3D" id="3.30.70.3400">
    <property type="match status" value="2"/>
</dbReference>
<dbReference type="NCBIfam" id="TIGR00916">
    <property type="entry name" value="2A0604s01"/>
    <property type="match status" value="2"/>
</dbReference>
<dbReference type="STRING" id="1480615.AWJ14_20985"/>